<reference evidence="4 5" key="2">
    <citation type="submission" date="2020-03" db="EMBL/GenBank/DDBJ databases">
        <authorList>
            <person name="Ichikawa N."/>
            <person name="Kimura A."/>
            <person name="Kitahashi Y."/>
            <person name="Uohara A."/>
        </authorList>
    </citation>
    <scope>NUCLEOTIDE SEQUENCE [LARGE SCALE GENOMIC DNA]</scope>
    <source>
        <strain evidence="4 5">NBRC 108638</strain>
    </source>
</reference>
<evidence type="ECO:0000313" key="4">
    <source>
        <dbReference type="EMBL" id="GFJ90327.1"/>
    </source>
</evidence>
<dbReference type="InterPro" id="IPR041583">
    <property type="entry name" value="TetR_C_31"/>
</dbReference>
<keyword evidence="5" id="KW-1185">Reference proteome</keyword>
<dbReference type="Pfam" id="PF17940">
    <property type="entry name" value="TetR_C_31"/>
    <property type="match status" value="1"/>
</dbReference>
<dbReference type="PRINTS" id="PR00455">
    <property type="entry name" value="HTHTETR"/>
</dbReference>
<dbReference type="GO" id="GO:0000976">
    <property type="term" value="F:transcription cis-regulatory region binding"/>
    <property type="evidence" value="ECO:0007669"/>
    <property type="project" value="TreeGrafter"/>
</dbReference>
<dbReference type="PANTHER" id="PTHR30055:SF231">
    <property type="entry name" value="TRANSCRIPTIONAL REGULATORY PROTEIN (PROBABLY DEOR-FAMILY)-RELATED"/>
    <property type="match status" value="1"/>
</dbReference>
<sequence>MSTRRTDLLDAAISLLGERGVHGVTHRAVDAATGLPAGSTANYFRSRDALLTAVVERFADRERANWEDTAARMCPTTPEEMAKALAEFAHEQVGPYRTLTLARYAILVEAANRPALRAQLTETGARVRQYFTNWMRVIGSTDPERDTPIVANYLTGLVLHQLSYPNPGFDPLGHLTALITTLVPGR</sequence>
<dbReference type="SUPFAM" id="SSF46689">
    <property type="entry name" value="Homeodomain-like"/>
    <property type="match status" value="1"/>
</dbReference>
<gene>
    <name evidence="4" type="ORF">Prum_039690</name>
</gene>
<organism evidence="4 5">
    <name type="scientific">Phytohabitans rumicis</name>
    <dbReference type="NCBI Taxonomy" id="1076125"/>
    <lineage>
        <taxon>Bacteria</taxon>
        <taxon>Bacillati</taxon>
        <taxon>Actinomycetota</taxon>
        <taxon>Actinomycetes</taxon>
        <taxon>Micromonosporales</taxon>
        <taxon>Micromonosporaceae</taxon>
    </lineage>
</organism>
<name>A0A6V8L8J9_9ACTN</name>
<evidence type="ECO:0000259" key="3">
    <source>
        <dbReference type="PROSITE" id="PS50977"/>
    </source>
</evidence>
<evidence type="ECO:0000256" key="2">
    <source>
        <dbReference type="PROSITE-ProRule" id="PRU00335"/>
    </source>
</evidence>
<dbReference type="Gene3D" id="1.10.357.10">
    <property type="entry name" value="Tetracycline Repressor, domain 2"/>
    <property type="match status" value="1"/>
</dbReference>
<evidence type="ECO:0000256" key="1">
    <source>
        <dbReference type="ARBA" id="ARBA00023125"/>
    </source>
</evidence>
<dbReference type="SUPFAM" id="SSF48498">
    <property type="entry name" value="Tetracyclin repressor-like, C-terminal domain"/>
    <property type="match status" value="1"/>
</dbReference>
<keyword evidence="1 2" id="KW-0238">DNA-binding</keyword>
<dbReference type="GO" id="GO:0003700">
    <property type="term" value="F:DNA-binding transcription factor activity"/>
    <property type="evidence" value="ECO:0007669"/>
    <property type="project" value="TreeGrafter"/>
</dbReference>
<dbReference type="InterPro" id="IPR050109">
    <property type="entry name" value="HTH-type_TetR-like_transc_reg"/>
</dbReference>
<dbReference type="PANTHER" id="PTHR30055">
    <property type="entry name" value="HTH-TYPE TRANSCRIPTIONAL REGULATOR RUTR"/>
    <property type="match status" value="1"/>
</dbReference>
<dbReference type="AlphaFoldDB" id="A0A6V8L8J9"/>
<dbReference type="InterPro" id="IPR009057">
    <property type="entry name" value="Homeodomain-like_sf"/>
</dbReference>
<reference evidence="4 5" key="1">
    <citation type="submission" date="2020-03" db="EMBL/GenBank/DDBJ databases">
        <title>Whole genome shotgun sequence of Phytohabitans rumicis NBRC 108638.</title>
        <authorList>
            <person name="Komaki H."/>
            <person name="Tamura T."/>
        </authorList>
    </citation>
    <scope>NUCLEOTIDE SEQUENCE [LARGE SCALE GENOMIC DNA]</scope>
    <source>
        <strain evidence="4 5">NBRC 108638</strain>
    </source>
</reference>
<comment type="caution">
    <text evidence="4">The sequence shown here is derived from an EMBL/GenBank/DDBJ whole genome shotgun (WGS) entry which is preliminary data.</text>
</comment>
<dbReference type="RefSeq" id="WP_173077696.1">
    <property type="nucleotide sequence ID" value="NZ_BAABJB010000024.1"/>
</dbReference>
<dbReference type="InterPro" id="IPR036271">
    <property type="entry name" value="Tet_transcr_reg_TetR-rel_C_sf"/>
</dbReference>
<dbReference type="Pfam" id="PF00440">
    <property type="entry name" value="TetR_N"/>
    <property type="match status" value="1"/>
</dbReference>
<protein>
    <submittedName>
        <fullName evidence="4">Putative transcriptional regulator, TetR</fullName>
    </submittedName>
</protein>
<dbReference type="InterPro" id="IPR001647">
    <property type="entry name" value="HTH_TetR"/>
</dbReference>
<accession>A0A6V8L8J9</accession>
<feature type="domain" description="HTH tetR-type" evidence="3">
    <location>
        <begin position="2"/>
        <end position="62"/>
    </location>
</feature>
<dbReference type="EMBL" id="BLPG01000001">
    <property type="protein sequence ID" value="GFJ90327.1"/>
    <property type="molecule type" value="Genomic_DNA"/>
</dbReference>
<feature type="DNA-binding region" description="H-T-H motif" evidence="2">
    <location>
        <begin position="25"/>
        <end position="44"/>
    </location>
</feature>
<dbReference type="PROSITE" id="PS50977">
    <property type="entry name" value="HTH_TETR_2"/>
    <property type="match status" value="1"/>
</dbReference>
<dbReference type="Proteomes" id="UP000482960">
    <property type="component" value="Unassembled WGS sequence"/>
</dbReference>
<evidence type="ECO:0000313" key="5">
    <source>
        <dbReference type="Proteomes" id="UP000482960"/>
    </source>
</evidence>
<proteinExistence type="predicted"/>